<keyword evidence="1" id="KW-0472">Membrane</keyword>
<evidence type="ECO:0000313" key="3">
    <source>
        <dbReference type="Proteomes" id="UP000279306"/>
    </source>
</evidence>
<accession>A0A448IW98</accession>
<dbReference type="RefSeq" id="WP_048633087.1">
    <property type="nucleotide sequence ID" value="NZ_CVQQ01000009.1"/>
</dbReference>
<dbReference type="AlphaFoldDB" id="A0A448IW98"/>
<feature type="transmembrane region" description="Helical" evidence="1">
    <location>
        <begin position="20"/>
        <end position="46"/>
    </location>
</feature>
<dbReference type="KEGG" id="mauu:NCTC10437_03666"/>
<evidence type="ECO:0000313" key="2">
    <source>
        <dbReference type="EMBL" id="VEG56669.1"/>
    </source>
</evidence>
<evidence type="ECO:0000256" key="1">
    <source>
        <dbReference type="SAM" id="Phobius"/>
    </source>
</evidence>
<keyword evidence="1" id="KW-1133">Transmembrane helix</keyword>
<dbReference type="STRING" id="1791.GCA_001049355_03215"/>
<reference evidence="2 3" key="1">
    <citation type="submission" date="2018-12" db="EMBL/GenBank/DDBJ databases">
        <authorList>
            <consortium name="Pathogen Informatics"/>
        </authorList>
    </citation>
    <scope>NUCLEOTIDE SEQUENCE [LARGE SCALE GENOMIC DNA]</scope>
    <source>
        <strain evidence="2 3">NCTC10437</strain>
    </source>
</reference>
<protein>
    <submittedName>
        <fullName evidence="2">Conserved membrane protein of uncharacterized function</fullName>
    </submittedName>
</protein>
<dbReference type="EMBL" id="LR134356">
    <property type="protein sequence ID" value="VEG56669.1"/>
    <property type="molecule type" value="Genomic_DNA"/>
</dbReference>
<name>A0A448IW98_MYCAU</name>
<proteinExistence type="predicted"/>
<gene>
    <name evidence="2" type="ORF">NCTC10437_03666</name>
</gene>
<dbReference type="Proteomes" id="UP000279306">
    <property type="component" value="Chromosome"/>
</dbReference>
<organism evidence="2 3">
    <name type="scientific">Mycolicibacterium aurum</name>
    <name type="common">Mycobacterium aurum</name>
    <dbReference type="NCBI Taxonomy" id="1791"/>
    <lineage>
        <taxon>Bacteria</taxon>
        <taxon>Bacillati</taxon>
        <taxon>Actinomycetota</taxon>
        <taxon>Actinomycetes</taxon>
        <taxon>Mycobacteriales</taxon>
        <taxon>Mycobacteriaceae</taxon>
        <taxon>Mycolicibacterium</taxon>
    </lineage>
</organism>
<keyword evidence="1" id="KW-0812">Transmembrane</keyword>
<keyword evidence="3" id="KW-1185">Reference proteome</keyword>
<sequence>MDGFLNWWDSVELWLSGLSFVAQTVVVMPVVLVLAFVTAVVLDAALGNGIRVLHRIRHTDDDSGGGA</sequence>